<dbReference type="SMART" id="SM00762">
    <property type="entry name" value="Cog4"/>
    <property type="match status" value="1"/>
</dbReference>
<dbReference type="PANTHER" id="PTHR24016">
    <property type="entry name" value="CONSERVED OLIGOMERIC GOLGI COMPLEX SUBUNIT 4"/>
    <property type="match status" value="1"/>
</dbReference>
<organism evidence="2">
    <name type="scientific">Timspurckia oligopyrenoides</name>
    <dbReference type="NCBI Taxonomy" id="708627"/>
    <lineage>
        <taxon>Eukaryota</taxon>
        <taxon>Rhodophyta</taxon>
        <taxon>Bangiophyceae</taxon>
        <taxon>Porphyridiales</taxon>
        <taxon>Porphyridiaceae</taxon>
        <taxon>Timspurckia</taxon>
    </lineage>
</organism>
<dbReference type="Gene3D" id="1.20.58.1970">
    <property type="match status" value="1"/>
</dbReference>
<protein>
    <recommendedName>
        <fullName evidence="1">COG4 transport protein middle alpha-helical bundle domain-containing protein</fullName>
    </recommendedName>
</protein>
<name>A0A7S0ZJP8_9RHOD</name>
<proteinExistence type="predicted"/>
<dbReference type="InterPro" id="IPR048682">
    <property type="entry name" value="COG4"/>
</dbReference>
<dbReference type="InterPro" id="IPR013167">
    <property type="entry name" value="COG4_M"/>
</dbReference>
<sequence length="575" mass="65018">MMGNMLRICIRKETGSIMQWLDEQENEHEKAMDNGEHEAHVVALTAVFESVAGFADECEHAIVGKNEESIEQGLMILYRVLKHVQLECDELSQRIVSGYEAVRDLNRLVSNNSSSTTSFRIESRKLDPLLDEIAIFSQRTSAYFGFLTQRLSHPTLDSHDGTNTEIEELIRSSLLWKSVDRLSKHYVMLESTFMTENVQKAISMDEPPVSLSTTQTRFSSAVDDVFFVLQKCSRRAFSYASSDTLCDIIESICTCINQHLIVFIQYRITETNTFSKPNQSVQQSSSLFAEYDLSAAGSAISSLDSNTISSNAHNSSSSESRFSKASYGFSIAVNNAFMCSEYALKLRVSLERDGLSLCIGTRDRSRVSAALNRLSDISTEFHSLCESAIDTLSKSLLTRISSNALNRLEQLDYVISEERYRRGEFENEDSWVNVLIREIDSKVLNGLDTKFMEIPWDLLVRNVAEWTAKKIESLILPVSLRGRRVNTLGALKFDRDIRTLNGYFSSNARRASIRDVFARLSQIALVLGLDSPSEIYDMWGPNAGVMTWRLTPSEVRRVLSLRVEFTPESIRNMKL</sequence>
<feature type="domain" description="COG4 transport protein middle alpha-helical bundle" evidence="1">
    <location>
        <begin position="6"/>
        <end position="269"/>
    </location>
</feature>
<accession>A0A7S0ZJP8</accession>
<dbReference type="Pfam" id="PF20662">
    <property type="entry name" value="COG4_C"/>
    <property type="match status" value="1"/>
</dbReference>
<reference evidence="2" key="1">
    <citation type="submission" date="2021-01" db="EMBL/GenBank/DDBJ databases">
        <authorList>
            <person name="Corre E."/>
            <person name="Pelletier E."/>
            <person name="Niang G."/>
            <person name="Scheremetjew M."/>
            <person name="Finn R."/>
            <person name="Kale V."/>
            <person name="Holt S."/>
            <person name="Cochrane G."/>
            <person name="Meng A."/>
            <person name="Brown T."/>
            <person name="Cohen L."/>
        </authorList>
    </citation>
    <scope>NUCLEOTIDE SEQUENCE</scope>
    <source>
        <strain evidence="2">CCMP3278</strain>
    </source>
</reference>
<dbReference type="PANTHER" id="PTHR24016:SF0">
    <property type="entry name" value="CONSERVED OLIGOMERIC GOLGI COMPLEX SUBUNIT 4"/>
    <property type="match status" value="1"/>
</dbReference>
<gene>
    <name evidence="2" type="ORF">TOLI1172_LOCUS8434</name>
</gene>
<dbReference type="InterPro" id="IPR048684">
    <property type="entry name" value="COG4_C"/>
</dbReference>
<evidence type="ECO:0000313" key="2">
    <source>
        <dbReference type="EMBL" id="CAD8824035.1"/>
    </source>
</evidence>
<evidence type="ECO:0000259" key="1">
    <source>
        <dbReference type="SMART" id="SM00762"/>
    </source>
</evidence>
<dbReference type="Pfam" id="PF08318">
    <property type="entry name" value="COG4_m"/>
    <property type="match status" value="1"/>
</dbReference>
<dbReference type="EMBL" id="HBFP01011669">
    <property type="protein sequence ID" value="CAD8824035.1"/>
    <property type="molecule type" value="Transcribed_RNA"/>
</dbReference>
<dbReference type="AlphaFoldDB" id="A0A7S0ZJP8"/>